<protein>
    <recommendedName>
        <fullName evidence="4">Early meiotic induction protein 1</fullName>
    </recommendedName>
</protein>
<reference evidence="2" key="1">
    <citation type="submission" date="2022-07" db="EMBL/GenBank/DDBJ databases">
        <title>Phylogenomic reconstructions and comparative analyses of Kickxellomycotina fungi.</title>
        <authorList>
            <person name="Reynolds N.K."/>
            <person name="Stajich J.E."/>
            <person name="Barry K."/>
            <person name="Grigoriev I.V."/>
            <person name="Crous P."/>
            <person name="Smith M.E."/>
        </authorList>
    </citation>
    <scope>NUCLEOTIDE SEQUENCE</scope>
    <source>
        <strain evidence="2">RSA 861</strain>
    </source>
</reference>
<dbReference type="InterPro" id="IPR021475">
    <property type="entry name" value="Pants/Emi1-like"/>
</dbReference>
<feature type="region of interest" description="Disordered" evidence="1">
    <location>
        <begin position="105"/>
        <end position="124"/>
    </location>
</feature>
<name>A0A9W7ZZJ5_9FUNG</name>
<dbReference type="PANTHER" id="PTHR28052">
    <property type="entry name" value="UPF0545 PROTEIN C22ORF39"/>
    <property type="match status" value="1"/>
</dbReference>
<organism evidence="2 3">
    <name type="scientific">Tieghemiomyces parasiticus</name>
    <dbReference type="NCBI Taxonomy" id="78921"/>
    <lineage>
        <taxon>Eukaryota</taxon>
        <taxon>Fungi</taxon>
        <taxon>Fungi incertae sedis</taxon>
        <taxon>Zoopagomycota</taxon>
        <taxon>Kickxellomycotina</taxon>
        <taxon>Dimargaritomycetes</taxon>
        <taxon>Dimargaritales</taxon>
        <taxon>Dimargaritaceae</taxon>
        <taxon>Tieghemiomyces</taxon>
    </lineage>
</organism>
<sequence>MSDERSTRPPVPAFQPALEAPEELECSVRRAVDDLFACNTVGSHLINYYRYGKRKDCGPKWDRLKLCLKVNLMTNERKQKLLHDYENRKVQGIYDGPNVTDVMSERIEPPANFPPDLPFDADEF</sequence>
<keyword evidence="3" id="KW-1185">Reference proteome</keyword>
<dbReference type="Proteomes" id="UP001150569">
    <property type="component" value="Unassembled WGS sequence"/>
</dbReference>
<dbReference type="OrthoDB" id="2017405at2759"/>
<dbReference type="Pfam" id="PF11326">
    <property type="entry name" value="PANTS-like"/>
    <property type="match status" value="1"/>
</dbReference>
<dbReference type="AlphaFoldDB" id="A0A9W7ZZJ5"/>
<evidence type="ECO:0000313" key="3">
    <source>
        <dbReference type="Proteomes" id="UP001150569"/>
    </source>
</evidence>
<gene>
    <name evidence="2" type="ORF">IWQ60_008578</name>
</gene>
<accession>A0A9W7ZZJ5</accession>
<evidence type="ECO:0008006" key="4">
    <source>
        <dbReference type="Google" id="ProtNLM"/>
    </source>
</evidence>
<proteinExistence type="predicted"/>
<evidence type="ECO:0000313" key="2">
    <source>
        <dbReference type="EMBL" id="KAJ1915060.1"/>
    </source>
</evidence>
<dbReference type="EMBL" id="JANBPT010000650">
    <property type="protein sequence ID" value="KAJ1915060.1"/>
    <property type="molecule type" value="Genomic_DNA"/>
</dbReference>
<comment type="caution">
    <text evidence="2">The sequence shown here is derived from an EMBL/GenBank/DDBJ whole genome shotgun (WGS) entry which is preliminary data.</text>
</comment>
<evidence type="ECO:0000256" key="1">
    <source>
        <dbReference type="SAM" id="MobiDB-lite"/>
    </source>
</evidence>
<dbReference type="PANTHER" id="PTHR28052:SF1">
    <property type="entry name" value="UPF0545 PROTEIN C22ORF39"/>
    <property type="match status" value="1"/>
</dbReference>